<gene>
    <name evidence="7" type="primary">traF</name>
    <name evidence="7" type="ORF">GM668_11610</name>
</gene>
<reference evidence="7 8" key="1">
    <citation type="submission" date="2019-11" db="EMBL/GenBank/DDBJ databases">
        <title>Type strains purchased from KCTC, JCM and DSMZ.</title>
        <authorList>
            <person name="Lu H."/>
        </authorList>
    </citation>
    <scope>NUCLEOTIDE SEQUENCE [LARGE SCALE GENOMIC DNA]</scope>
    <source>
        <strain evidence="7 8">KCTC 42409</strain>
    </source>
</reference>
<comment type="subcellular location">
    <subcellularLocation>
        <location evidence="1">Periplasm</location>
    </subcellularLocation>
</comment>
<dbReference type="InterPro" id="IPR014139">
    <property type="entry name" value="Peptidase_S26C_TraF"/>
</dbReference>
<protein>
    <submittedName>
        <fullName evidence="7">Conjugative transfer signal peptidase TraF</fullName>
    </submittedName>
</protein>
<name>A0A6L6PZZ1_9BURK</name>
<evidence type="ECO:0000256" key="2">
    <source>
        <dbReference type="ARBA" id="ARBA00005849"/>
    </source>
</evidence>
<dbReference type="GO" id="GO:0006465">
    <property type="term" value="P:signal peptide processing"/>
    <property type="evidence" value="ECO:0007669"/>
    <property type="project" value="InterPro"/>
</dbReference>
<dbReference type="EMBL" id="WNLA01000006">
    <property type="protein sequence ID" value="MTW02729.1"/>
    <property type="molecule type" value="Genomic_DNA"/>
</dbReference>
<evidence type="ECO:0000259" key="6">
    <source>
        <dbReference type="Pfam" id="PF10502"/>
    </source>
</evidence>
<comment type="caution">
    <text evidence="7">The sequence shown here is derived from an EMBL/GenBank/DDBJ whole genome shotgun (WGS) entry which is preliminary data.</text>
</comment>
<dbReference type="RefSeq" id="WP_155439125.1">
    <property type="nucleotide sequence ID" value="NZ_WNLA01000006.1"/>
</dbReference>
<dbReference type="SUPFAM" id="SSF51306">
    <property type="entry name" value="LexA/Signal peptidase"/>
    <property type="match status" value="1"/>
</dbReference>
<keyword evidence="3" id="KW-0732">Signal</keyword>
<accession>A0A6L6PZZ1</accession>
<proteinExistence type="inferred from homology"/>
<dbReference type="Pfam" id="PF10502">
    <property type="entry name" value="Peptidase_S26"/>
    <property type="match status" value="1"/>
</dbReference>
<dbReference type="NCBIfam" id="TIGR02771">
    <property type="entry name" value="TraF_Ti"/>
    <property type="match status" value="1"/>
</dbReference>
<evidence type="ECO:0000256" key="3">
    <source>
        <dbReference type="ARBA" id="ARBA00022729"/>
    </source>
</evidence>
<evidence type="ECO:0000256" key="4">
    <source>
        <dbReference type="ARBA" id="ARBA00022764"/>
    </source>
</evidence>
<dbReference type="AlphaFoldDB" id="A0A6L6PZZ1"/>
<dbReference type="Proteomes" id="UP000484015">
    <property type="component" value="Unassembled WGS sequence"/>
</dbReference>
<dbReference type="InterPro" id="IPR036286">
    <property type="entry name" value="LexA/Signal_pep-like_sf"/>
</dbReference>
<sequence length="172" mass="19319">MRHLRRMWRDWPCYALLAVVWLLATLRVLVDPTPRLPILFNVTPSLPYWVAIVDYGAHGVARGDYVIFAFRGDAVTHFPGLRGQPFFKRVAGVAGDLVTVREHRVFVNGTDMGMAKRFATVSRLALEPIAATVIPAGYLYMQGLNADSFDSRYRLCGLVAQRDVLAVVRPLF</sequence>
<dbReference type="GO" id="GO:0004252">
    <property type="term" value="F:serine-type endopeptidase activity"/>
    <property type="evidence" value="ECO:0007669"/>
    <property type="project" value="InterPro"/>
</dbReference>
<evidence type="ECO:0000313" key="7">
    <source>
        <dbReference type="EMBL" id="MTW02729.1"/>
    </source>
</evidence>
<keyword evidence="4" id="KW-0574">Periplasm</keyword>
<dbReference type="OrthoDB" id="8524932at2"/>
<evidence type="ECO:0000256" key="5">
    <source>
        <dbReference type="ARBA" id="ARBA00022971"/>
    </source>
</evidence>
<evidence type="ECO:0000256" key="1">
    <source>
        <dbReference type="ARBA" id="ARBA00004418"/>
    </source>
</evidence>
<dbReference type="InterPro" id="IPR019533">
    <property type="entry name" value="Peptidase_S26"/>
</dbReference>
<evidence type="ECO:0000313" key="8">
    <source>
        <dbReference type="Proteomes" id="UP000484015"/>
    </source>
</evidence>
<feature type="domain" description="Peptidase S26" evidence="6">
    <location>
        <begin position="40"/>
        <end position="169"/>
    </location>
</feature>
<keyword evidence="8" id="KW-1185">Reference proteome</keyword>
<keyword evidence="5" id="KW-0184">Conjugation</keyword>
<dbReference type="Gene3D" id="2.10.109.10">
    <property type="entry name" value="Umud Fragment, subunit A"/>
    <property type="match status" value="1"/>
</dbReference>
<organism evidence="7 8">
    <name type="scientific">Pseudoduganella ginsengisoli</name>
    <dbReference type="NCBI Taxonomy" id="1462440"/>
    <lineage>
        <taxon>Bacteria</taxon>
        <taxon>Pseudomonadati</taxon>
        <taxon>Pseudomonadota</taxon>
        <taxon>Betaproteobacteria</taxon>
        <taxon>Burkholderiales</taxon>
        <taxon>Oxalobacteraceae</taxon>
        <taxon>Telluria group</taxon>
        <taxon>Pseudoduganella</taxon>
    </lineage>
</organism>
<dbReference type="GO" id="GO:0042597">
    <property type="term" value="C:periplasmic space"/>
    <property type="evidence" value="ECO:0007669"/>
    <property type="project" value="UniProtKB-SubCell"/>
</dbReference>
<comment type="similarity">
    <text evidence="2">Belongs to the peptidase S26C family.</text>
</comment>